<keyword evidence="5" id="KW-1185">Reference proteome</keyword>
<dbReference type="InterPro" id="IPR041436">
    <property type="entry name" value="RNAse_A_bac"/>
</dbReference>
<feature type="compositionally biased region" description="Basic and acidic residues" evidence="1">
    <location>
        <begin position="282"/>
        <end position="297"/>
    </location>
</feature>
<dbReference type="Pfam" id="PF18431">
    <property type="entry name" value="RNAse_A_bac"/>
    <property type="match status" value="1"/>
</dbReference>
<reference evidence="4" key="1">
    <citation type="submission" date="2022-10" db="EMBL/GenBank/DDBJ databases">
        <title>Cytochrome P450 Catalyzes Benzene Ring Formation in the Biosynthesis of Trialkyl-Substituted Aromatic Polyketides.</title>
        <authorList>
            <person name="Zhao E."/>
            <person name="Ge H."/>
        </authorList>
    </citation>
    <scope>NUCLEOTIDE SEQUENCE</scope>
    <source>
        <strain evidence="4">NA0869</strain>
    </source>
</reference>
<name>A0ABY6I9G4_STRPE</name>
<gene>
    <name evidence="4" type="ORF">OGH68_14755</name>
</gene>
<feature type="domain" description="Bacterial CdiA-CT RNAse A" evidence="2">
    <location>
        <begin position="295"/>
        <end position="409"/>
    </location>
</feature>
<feature type="domain" description="Outer membrane channel protein CpnT-like N-terminal" evidence="3">
    <location>
        <begin position="14"/>
        <end position="144"/>
    </location>
</feature>
<feature type="region of interest" description="Disordered" evidence="1">
    <location>
        <begin position="272"/>
        <end position="297"/>
    </location>
</feature>
<evidence type="ECO:0000313" key="4">
    <source>
        <dbReference type="EMBL" id="UYQ62617.1"/>
    </source>
</evidence>
<evidence type="ECO:0000256" key="1">
    <source>
        <dbReference type="SAM" id="MobiDB-lite"/>
    </source>
</evidence>
<evidence type="ECO:0008006" key="6">
    <source>
        <dbReference type="Google" id="ProtNLM"/>
    </source>
</evidence>
<protein>
    <recommendedName>
        <fullName evidence="6">Bacterial CdiA-CT RNAse A domain-containing protein</fullName>
    </recommendedName>
</protein>
<evidence type="ECO:0000259" key="2">
    <source>
        <dbReference type="Pfam" id="PF18431"/>
    </source>
</evidence>
<dbReference type="EMBL" id="CP107567">
    <property type="protein sequence ID" value="UYQ62617.1"/>
    <property type="molecule type" value="Genomic_DNA"/>
</dbReference>
<accession>A0ABY6I9G4</accession>
<dbReference type="InterPro" id="IPR057746">
    <property type="entry name" value="CpnT-like_N"/>
</dbReference>
<dbReference type="RefSeq" id="WP_264244291.1">
    <property type="nucleotide sequence ID" value="NZ_CP107567.1"/>
</dbReference>
<dbReference type="Pfam" id="PF25547">
    <property type="entry name" value="WXG100_2"/>
    <property type="match status" value="1"/>
</dbReference>
<sequence>MSVEETAKDVLMKMGMWWPDANSGSLRAAAGHWRDFADAVDDVCRISNGKAASLIRNNKGEAIDAFEVFWSRYHRECAQGWLDDLAAVARQMAKALEEFADAVDDAIQQLWTEIGIAAATIAAGIGLAVFTFGLSTAASAAAATTIIELAAGLGVTVSTTVANIAAITLTGVVFGSIESVTVELAVAQPLKISTGLQDGFNLSQAQDAAAYGAVFGGALGAGAGTVRAASDAGGFVKMFQGIPINVRGPELAYPNGHLLLRESDYNAWPRSKRRGQLNPPQHRADIAGDEGKNGSHTIDRHVDVTTHYLRDRLRNNPGMGVASRYVDEASAQKFTDAAMMGHQKEITAWLAGNKKKFDFSAHFDEFTGVSMTRHNFRNGLPVEWVNGVQVVLKRDPSAESGYRILTSYPIN</sequence>
<dbReference type="CDD" id="cd20684">
    <property type="entry name" value="CdiA-CT_Yk_RNaseA-like"/>
    <property type="match status" value="1"/>
</dbReference>
<evidence type="ECO:0000313" key="5">
    <source>
        <dbReference type="Proteomes" id="UP001163878"/>
    </source>
</evidence>
<dbReference type="Proteomes" id="UP001163878">
    <property type="component" value="Chromosome"/>
</dbReference>
<proteinExistence type="predicted"/>
<evidence type="ECO:0000259" key="3">
    <source>
        <dbReference type="Pfam" id="PF25547"/>
    </source>
</evidence>
<organism evidence="4 5">
    <name type="scientific">Streptomyces peucetius</name>
    <dbReference type="NCBI Taxonomy" id="1950"/>
    <lineage>
        <taxon>Bacteria</taxon>
        <taxon>Bacillati</taxon>
        <taxon>Actinomycetota</taxon>
        <taxon>Actinomycetes</taxon>
        <taxon>Kitasatosporales</taxon>
        <taxon>Streptomycetaceae</taxon>
        <taxon>Streptomyces</taxon>
    </lineage>
</organism>